<dbReference type="PaxDb" id="2850-Phatr49834"/>
<feature type="chain" id="PRO_5002856003" evidence="2">
    <location>
        <begin position="24"/>
        <end position="298"/>
    </location>
</feature>
<feature type="compositionally biased region" description="Gly residues" evidence="1">
    <location>
        <begin position="211"/>
        <end position="261"/>
    </location>
</feature>
<dbReference type="Proteomes" id="UP000000759">
    <property type="component" value="Chromosome 25"/>
</dbReference>
<dbReference type="InParanoid" id="B7GC04"/>
<organism evidence="3 4">
    <name type="scientific">Phaeodactylum tricornutum (strain CCAP 1055/1)</name>
    <dbReference type="NCBI Taxonomy" id="556484"/>
    <lineage>
        <taxon>Eukaryota</taxon>
        <taxon>Sar</taxon>
        <taxon>Stramenopiles</taxon>
        <taxon>Ochrophyta</taxon>
        <taxon>Bacillariophyta</taxon>
        <taxon>Bacillariophyceae</taxon>
        <taxon>Bacillariophycidae</taxon>
        <taxon>Naviculales</taxon>
        <taxon>Phaeodactylaceae</taxon>
        <taxon>Phaeodactylum</taxon>
    </lineage>
</organism>
<reference evidence="3 4" key="1">
    <citation type="journal article" date="2008" name="Nature">
        <title>The Phaeodactylum genome reveals the evolutionary history of diatom genomes.</title>
        <authorList>
            <person name="Bowler C."/>
            <person name="Allen A.E."/>
            <person name="Badger J.H."/>
            <person name="Grimwood J."/>
            <person name="Jabbari K."/>
            <person name="Kuo A."/>
            <person name="Maheswari U."/>
            <person name="Martens C."/>
            <person name="Maumus F."/>
            <person name="Otillar R.P."/>
            <person name="Rayko E."/>
            <person name="Salamov A."/>
            <person name="Vandepoele K."/>
            <person name="Beszteri B."/>
            <person name="Gruber A."/>
            <person name="Heijde M."/>
            <person name="Katinka M."/>
            <person name="Mock T."/>
            <person name="Valentin K."/>
            <person name="Verret F."/>
            <person name="Berges J.A."/>
            <person name="Brownlee C."/>
            <person name="Cadoret J.P."/>
            <person name="Chiovitti A."/>
            <person name="Choi C.J."/>
            <person name="Coesel S."/>
            <person name="De Martino A."/>
            <person name="Detter J.C."/>
            <person name="Durkin C."/>
            <person name="Falciatore A."/>
            <person name="Fournet J."/>
            <person name="Haruta M."/>
            <person name="Huysman M.J."/>
            <person name="Jenkins B.D."/>
            <person name="Jiroutova K."/>
            <person name="Jorgensen R.E."/>
            <person name="Joubert Y."/>
            <person name="Kaplan A."/>
            <person name="Kroger N."/>
            <person name="Kroth P.G."/>
            <person name="La Roche J."/>
            <person name="Lindquist E."/>
            <person name="Lommer M."/>
            <person name="Martin-Jezequel V."/>
            <person name="Lopez P.J."/>
            <person name="Lucas S."/>
            <person name="Mangogna M."/>
            <person name="McGinnis K."/>
            <person name="Medlin L.K."/>
            <person name="Montsant A."/>
            <person name="Oudot-Le Secq M.P."/>
            <person name="Napoli C."/>
            <person name="Obornik M."/>
            <person name="Parker M.S."/>
            <person name="Petit J.L."/>
            <person name="Porcel B.M."/>
            <person name="Poulsen N."/>
            <person name="Robison M."/>
            <person name="Rychlewski L."/>
            <person name="Rynearson T.A."/>
            <person name="Schmutz J."/>
            <person name="Shapiro H."/>
            <person name="Siaut M."/>
            <person name="Stanley M."/>
            <person name="Sussman M.R."/>
            <person name="Taylor A.R."/>
            <person name="Vardi A."/>
            <person name="von Dassow P."/>
            <person name="Vyverman W."/>
            <person name="Willis A."/>
            <person name="Wyrwicz L.S."/>
            <person name="Rokhsar D.S."/>
            <person name="Weissenbach J."/>
            <person name="Armbrust E.V."/>
            <person name="Green B.R."/>
            <person name="Van de Peer Y."/>
            <person name="Grigoriev I.V."/>
        </authorList>
    </citation>
    <scope>NUCLEOTIDE SEQUENCE [LARGE SCALE GENOMIC DNA]</scope>
    <source>
        <strain evidence="3 4">CCAP 1055/1</strain>
    </source>
</reference>
<evidence type="ECO:0000256" key="2">
    <source>
        <dbReference type="SAM" id="SignalP"/>
    </source>
</evidence>
<sequence>MTRFGIFLAFTAAFGIIRRGAYAQTDPDCLDAVADYVTCLGSNDGCTECETEFAPTDPTSTTFNLEDAVCPGVNCCRTCADAGRGFFQCAVTGLCTADTGISGCDLTCDPNTYPYTNEGTASDSACAQEESAFAGCLVRDACLSSCTETSLDELSNAQSLGTTTCDATQVAIDVLSGCCPLCGGEILAALQCADDNDPSTSCTFTLNDSGSTGGEGTGGSTGGGGAGGSTGGEGAGGSTGGEGTGGSTGGGGTGGSTGGNSAGIDEGSEVGNADGTSGGGMALGLESLMVMGVVTLLL</sequence>
<evidence type="ECO:0000313" key="3">
    <source>
        <dbReference type="EMBL" id="EEC43777.1"/>
    </source>
</evidence>
<protein>
    <submittedName>
        <fullName evidence="3">Uncharacterized protein</fullName>
    </submittedName>
</protein>
<dbReference type="AlphaFoldDB" id="B7GC04"/>
<dbReference type="HOGENOM" id="CLU_935276_0_0_1"/>
<feature type="signal peptide" evidence="2">
    <location>
        <begin position="1"/>
        <end position="23"/>
    </location>
</feature>
<dbReference type="RefSeq" id="XP_002184718.1">
    <property type="nucleotide sequence ID" value="XM_002184682.1"/>
</dbReference>
<evidence type="ECO:0000313" key="4">
    <source>
        <dbReference type="Proteomes" id="UP000000759"/>
    </source>
</evidence>
<keyword evidence="4" id="KW-1185">Reference proteome</keyword>
<dbReference type="EMBL" id="CM000627">
    <property type="protein sequence ID" value="EEC43777.1"/>
    <property type="molecule type" value="Genomic_DNA"/>
</dbReference>
<evidence type="ECO:0000256" key="1">
    <source>
        <dbReference type="SAM" id="MobiDB-lite"/>
    </source>
</evidence>
<feature type="region of interest" description="Disordered" evidence="1">
    <location>
        <begin position="207"/>
        <end position="275"/>
    </location>
</feature>
<keyword evidence="2" id="KW-0732">Signal</keyword>
<dbReference type="KEGG" id="pti:PHATRDRAFT_49834"/>
<proteinExistence type="predicted"/>
<dbReference type="GeneID" id="7198662"/>
<accession>B7GC04</accession>
<reference evidence="4" key="2">
    <citation type="submission" date="2008-08" db="EMBL/GenBank/DDBJ databases">
        <authorList>
            <consortium name="Diatom Consortium"/>
            <person name="Grigoriev I."/>
            <person name="Grimwood J."/>
            <person name="Kuo A."/>
            <person name="Otillar R.P."/>
            <person name="Salamov A."/>
            <person name="Detter J.C."/>
            <person name="Lindquist E."/>
            <person name="Shapiro H."/>
            <person name="Lucas S."/>
            <person name="Glavina del Rio T."/>
            <person name="Pitluck S."/>
            <person name="Rokhsar D."/>
            <person name="Bowler C."/>
        </authorList>
    </citation>
    <scope>GENOME REANNOTATION</scope>
    <source>
        <strain evidence="4">CCAP 1055/1</strain>
    </source>
</reference>
<name>B7GC04_PHATC</name>
<gene>
    <name evidence="3" type="ORF">PHATRDRAFT_49834</name>
</gene>